<dbReference type="EMBL" id="PEVC01000007">
    <property type="protein sequence ID" value="PIV01884.1"/>
    <property type="molecule type" value="Genomic_DNA"/>
</dbReference>
<dbReference type="SUPFAM" id="SSF53474">
    <property type="entry name" value="alpha/beta-Hydrolases"/>
    <property type="match status" value="1"/>
</dbReference>
<dbReference type="Gene3D" id="3.40.50.1820">
    <property type="entry name" value="alpha/beta hydrolase"/>
    <property type="match status" value="1"/>
</dbReference>
<name>A0A2M7BFM7_9BACT</name>
<gene>
    <name evidence="3" type="ORF">COS54_00225</name>
</gene>
<dbReference type="InterPro" id="IPR029058">
    <property type="entry name" value="AB_hydrolase_fold"/>
</dbReference>
<dbReference type="InterPro" id="IPR012908">
    <property type="entry name" value="PGAP1-ab_dom-like"/>
</dbReference>
<evidence type="ECO:0000256" key="1">
    <source>
        <dbReference type="SAM" id="MobiDB-lite"/>
    </source>
</evidence>
<dbReference type="GO" id="GO:0016788">
    <property type="term" value="F:hydrolase activity, acting on ester bonds"/>
    <property type="evidence" value="ECO:0007669"/>
    <property type="project" value="InterPro"/>
</dbReference>
<comment type="caution">
    <text evidence="3">The sequence shown here is derived from an EMBL/GenBank/DDBJ whole genome shotgun (WGS) entry which is preliminary data.</text>
</comment>
<dbReference type="AlphaFoldDB" id="A0A2M7BFM7"/>
<organism evidence="3 4">
    <name type="scientific">Candidatus Shapirobacteria bacterium CG03_land_8_20_14_0_80_39_12</name>
    <dbReference type="NCBI Taxonomy" id="1974879"/>
    <lineage>
        <taxon>Bacteria</taxon>
        <taxon>Candidatus Shapironibacteriota</taxon>
    </lineage>
</organism>
<dbReference type="Pfam" id="PF07819">
    <property type="entry name" value="PGAP1"/>
    <property type="match status" value="1"/>
</dbReference>
<sequence length="805" mass="90622">MKSILKIFLIIFTLFLFLPRTVFASVYFSDFFDSPDYSKWEVVGNGGWTISNGMFGIRLNPGTSNAVPKNWNSLWTNYIYKVDLHGIAGTDKNILINFIDNNNFYEIHAHEDHIHFDKYVDGQNYFMSSSYPFALINGTTYHFKFIKNGHNIKVFLENKQIFDITDSNPSLEGKIGLRVGTGGDPLAEVWFDNVMVCSLDDPCEPSSPTPTPTSLPPTPTPTPPTPVVFLPGLGGSINFKEMFLGVSDPGGWRMTPGARVYDNLLKAFEGNPDFHVFYYDWRKPVLDNAQKLNTFIKNTVNPWNNKVDLIGHSLGGLVARTCVQKTTNNCYANKLITIASPHSGAVDAYPALEGGEIWRTGPIKLGYELLVHYFQRPGETRRETIQRIAPVLKDLLPNFDYLVKNGSNLPPSTLSFQNSLLPSISNISILENITYTLSGRGFDTVEQIILTDRNWIDKLLGNWPDGKPIDKQLTLEGDTSVLVKSSSFTNSPIENFTYNLNHGGIISEAAPLKKIMEILSLKLKPGIYNPLNDEENFLVFFVHSPVKISSPDVTPDSYINDELIIIPSPKNKVYTLNVEGTGNDFYSLSVGQIGTESASWQDYYGEAQTGITQNFEFDINIVNPPENPLVNNQSFYSSEFDSLLNQCKNLTNSQIANLKYKNIILSLLNLITKEKNSPEMALNYVNLLRNTIATLEKQRNLDSALANQLRKYSSKMTFYFEKKASGNPKITSKTQADNYFNSTKTMLNQMETLHNFSKTATLIFLEAKEKLSEAQNYLNLNQYYQTKILAKDIIGLLLEVKILSR</sequence>
<evidence type="ECO:0000259" key="2">
    <source>
        <dbReference type="Pfam" id="PF07819"/>
    </source>
</evidence>
<reference evidence="4" key="1">
    <citation type="submission" date="2017-09" db="EMBL/GenBank/DDBJ databases">
        <title>Depth-based differentiation of microbial function through sediment-hosted aquifers and enrichment of novel symbionts in the deep terrestrial subsurface.</title>
        <authorList>
            <person name="Probst A.J."/>
            <person name="Ladd B."/>
            <person name="Jarett J.K."/>
            <person name="Geller-Mcgrath D.E."/>
            <person name="Sieber C.M.K."/>
            <person name="Emerson J.B."/>
            <person name="Anantharaman K."/>
            <person name="Thomas B.C."/>
            <person name="Malmstrom R."/>
            <person name="Stieglmeier M."/>
            <person name="Klingl A."/>
            <person name="Woyke T."/>
            <person name="Ryan C.M."/>
            <person name="Banfield J.F."/>
        </authorList>
    </citation>
    <scope>NUCLEOTIDE SEQUENCE [LARGE SCALE GENOMIC DNA]</scope>
</reference>
<dbReference type="Proteomes" id="UP000229631">
    <property type="component" value="Unassembled WGS sequence"/>
</dbReference>
<dbReference type="Gene3D" id="2.60.120.560">
    <property type="entry name" value="Exo-inulinase, domain 1"/>
    <property type="match status" value="1"/>
</dbReference>
<feature type="domain" description="GPI inositol-deacylase PGAP1-like alpha/beta" evidence="2">
    <location>
        <begin position="226"/>
        <end position="346"/>
    </location>
</feature>
<feature type="compositionally biased region" description="Pro residues" evidence="1">
    <location>
        <begin position="205"/>
        <end position="223"/>
    </location>
</feature>
<dbReference type="PANTHER" id="PTHR11440">
    <property type="entry name" value="LECITHIN-CHOLESTEROL ACYLTRANSFERASE-RELATED"/>
    <property type="match status" value="1"/>
</dbReference>
<evidence type="ECO:0000313" key="3">
    <source>
        <dbReference type="EMBL" id="PIV01884.1"/>
    </source>
</evidence>
<protein>
    <recommendedName>
        <fullName evidence="2">GPI inositol-deacylase PGAP1-like alpha/beta domain-containing protein</fullName>
    </recommendedName>
</protein>
<accession>A0A2M7BFM7</accession>
<feature type="region of interest" description="Disordered" evidence="1">
    <location>
        <begin position="202"/>
        <end position="223"/>
    </location>
</feature>
<proteinExistence type="predicted"/>
<evidence type="ECO:0000313" key="4">
    <source>
        <dbReference type="Proteomes" id="UP000229631"/>
    </source>
</evidence>